<evidence type="ECO:0000259" key="1">
    <source>
        <dbReference type="Pfam" id="PF01965"/>
    </source>
</evidence>
<accession>A0A0N1NXS7</accession>
<dbReference type="PANTHER" id="PTHR43130:SF3">
    <property type="entry name" value="HTH-TYPE TRANSCRIPTIONAL REGULATOR RV1931C"/>
    <property type="match status" value="1"/>
</dbReference>
<dbReference type="STRING" id="1664694.A0A0N1NXS7"/>
<evidence type="ECO:0000313" key="2">
    <source>
        <dbReference type="EMBL" id="KPI37830.1"/>
    </source>
</evidence>
<dbReference type="EMBL" id="LFJN01000021">
    <property type="protein sequence ID" value="KPI37830.1"/>
    <property type="molecule type" value="Genomic_DNA"/>
</dbReference>
<dbReference type="InterPro" id="IPR052158">
    <property type="entry name" value="INH-QAR"/>
</dbReference>
<feature type="domain" description="DJ-1/PfpI" evidence="1">
    <location>
        <begin position="14"/>
        <end position="166"/>
    </location>
</feature>
<dbReference type="Pfam" id="PF01965">
    <property type="entry name" value="DJ-1_PfpI"/>
    <property type="match status" value="1"/>
</dbReference>
<dbReference type="Proteomes" id="UP000038010">
    <property type="component" value="Unassembled WGS sequence"/>
</dbReference>
<protein>
    <recommendedName>
        <fullName evidence="1">DJ-1/PfpI domain-containing protein</fullName>
    </recommendedName>
</protein>
<name>A0A0N1NXS7_9EURO</name>
<comment type="caution">
    <text evidence="2">The sequence shown here is derived from an EMBL/GenBank/DDBJ whole genome shotgun (WGS) entry which is preliminary data.</text>
</comment>
<dbReference type="OrthoDB" id="543156at2759"/>
<proteinExistence type="predicted"/>
<dbReference type="InterPro" id="IPR002818">
    <property type="entry name" value="DJ-1/PfpI"/>
</dbReference>
<dbReference type="SUPFAM" id="SSF52317">
    <property type="entry name" value="Class I glutamine amidotransferase-like"/>
    <property type="match status" value="1"/>
</dbReference>
<sequence>MSAVQEAGDAEPVQVLVSLHDQMNLMDVAGPLEVMSKTLHNPADKESQAFDITVCAAEPRVMTNAGIPLGAQITFDEAHKRLKEFDVLIVPGGNILKIIKEEEEPLDLIKAYCELQKNDPTRERSLLGVDTAALLFAKQGILQGLAATTHPDWYIKMEHMCQEAASNDTQERTDVMEERYVVNHGRFEIGEDEEENPYVFKKARRTSSARKGSVLRRMSNTRRESIIKRANMKLGGLRVITTGGPASGLDATLYLVSALVSHDSANEAARLMQYDWVKGVVVDAIDV</sequence>
<dbReference type="RefSeq" id="XP_017997793.1">
    <property type="nucleotide sequence ID" value="XM_018143182.1"/>
</dbReference>
<reference evidence="2 3" key="1">
    <citation type="submission" date="2015-06" db="EMBL/GenBank/DDBJ databases">
        <title>Draft genome of the ant-associated black yeast Phialophora attae CBS 131958.</title>
        <authorList>
            <person name="Moreno L.F."/>
            <person name="Stielow B.J."/>
            <person name="de Hoog S."/>
            <person name="Vicente V.A."/>
            <person name="Weiss V.A."/>
            <person name="de Vries M."/>
            <person name="Cruz L.M."/>
            <person name="Souza E.M."/>
        </authorList>
    </citation>
    <scope>NUCLEOTIDE SEQUENCE [LARGE SCALE GENOMIC DNA]</scope>
    <source>
        <strain evidence="2 3">CBS 131958</strain>
    </source>
</reference>
<dbReference type="VEuPathDB" id="FungiDB:AB675_3154"/>
<dbReference type="PANTHER" id="PTHR43130">
    <property type="entry name" value="ARAC-FAMILY TRANSCRIPTIONAL REGULATOR"/>
    <property type="match status" value="1"/>
</dbReference>
<organism evidence="2 3">
    <name type="scientific">Cyphellophora attinorum</name>
    <dbReference type="NCBI Taxonomy" id="1664694"/>
    <lineage>
        <taxon>Eukaryota</taxon>
        <taxon>Fungi</taxon>
        <taxon>Dikarya</taxon>
        <taxon>Ascomycota</taxon>
        <taxon>Pezizomycotina</taxon>
        <taxon>Eurotiomycetes</taxon>
        <taxon>Chaetothyriomycetidae</taxon>
        <taxon>Chaetothyriales</taxon>
        <taxon>Cyphellophoraceae</taxon>
        <taxon>Cyphellophora</taxon>
    </lineage>
</organism>
<dbReference type="Gene3D" id="3.40.50.880">
    <property type="match status" value="1"/>
</dbReference>
<evidence type="ECO:0000313" key="3">
    <source>
        <dbReference type="Proteomes" id="UP000038010"/>
    </source>
</evidence>
<dbReference type="AlphaFoldDB" id="A0A0N1NXS7"/>
<gene>
    <name evidence="2" type="ORF">AB675_3154</name>
</gene>
<dbReference type="GeneID" id="28735062"/>
<keyword evidence="3" id="KW-1185">Reference proteome</keyword>
<dbReference type="InterPro" id="IPR029062">
    <property type="entry name" value="Class_I_gatase-like"/>
</dbReference>